<evidence type="ECO:0000313" key="4">
    <source>
        <dbReference type="EMBL" id="BAN34728.1"/>
    </source>
</evidence>
<dbReference type="PROSITE" id="PS51724">
    <property type="entry name" value="SPOR"/>
    <property type="match status" value="1"/>
</dbReference>
<dbReference type="AlphaFoldDB" id="S6ABI4"/>
<dbReference type="eggNOG" id="COG3147">
    <property type="taxonomic scope" value="Bacteria"/>
</dbReference>
<feature type="compositionally biased region" description="Pro residues" evidence="1">
    <location>
        <begin position="72"/>
        <end position="82"/>
    </location>
</feature>
<gene>
    <name evidence="4" type="ORF">SCD_n00887</name>
</gene>
<dbReference type="STRING" id="1163617.SCD_n00887"/>
<protein>
    <submittedName>
        <fullName evidence="4">Sporulation domain-containing protein</fullName>
    </submittedName>
</protein>
<dbReference type="PANTHER" id="PTHR38687">
    <property type="entry name" value="CELL DIVISION PROTEIN DEDD-RELATED"/>
    <property type="match status" value="1"/>
</dbReference>
<dbReference type="GO" id="GO:0030428">
    <property type="term" value="C:cell septum"/>
    <property type="evidence" value="ECO:0007669"/>
    <property type="project" value="TreeGrafter"/>
</dbReference>
<dbReference type="Pfam" id="PF05036">
    <property type="entry name" value="SPOR"/>
    <property type="match status" value="1"/>
</dbReference>
<dbReference type="GO" id="GO:0032153">
    <property type="term" value="C:cell division site"/>
    <property type="evidence" value="ECO:0007669"/>
    <property type="project" value="TreeGrafter"/>
</dbReference>
<dbReference type="SUPFAM" id="SSF110997">
    <property type="entry name" value="Sporulation related repeat"/>
    <property type="match status" value="1"/>
</dbReference>
<dbReference type="GO" id="GO:0032506">
    <property type="term" value="P:cytokinetic process"/>
    <property type="evidence" value="ECO:0007669"/>
    <property type="project" value="TreeGrafter"/>
</dbReference>
<keyword evidence="5" id="KW-1185">Reference proteome</keyword>
<accession>S6ABI4</accession>
<keyword evidence="2" id="KW-1133">Transmembrane helix</keyword>
<feature type="domain" description="SPOR" evidence="3">
    <location>
        <begin position="148"/>
        <end position="227"/>
    </location>
</feature>
<proteinExistence type="predicted"/>
<evidence type="ECO:0000256" key="2">
    <source>
        <dbReference type="SAM" id="Phobius"/>
    </source>
</evidence>
<keyword evidence="2" id="KW-0812">Transmembrane</keyword>
<dbReference type="HOGENOM" id="CLU_068683_0_2_4"/>
<organism evidence="4 5">
    <name type="scientific">Sulfuricella denitrificans (strain DSM 22764 / NBRC 105220 / skB26)</name>
    <dbReference type="NCBI Taxonomy" id="1163617"/>
    <lineage>
        <taxon>Bacteria</taxon>
        <taxon>Pseudomonadati</taxon>
        <taxon>Pseudomonadota</taxon>
        <taxon>Betaproteobacteria</taxon>
        <taxon>Nitrosomonadales</taxon>
        <taxon>Sulfuricellaceae</taxon>
        <taxon>Sulfuricella</taxon>
    </lineage>
</organism>
<keyword evidence="2" id="KW-0472">Membrane</keyword>
<evidence type="ECO:0000259" key="3">
    <source>
        <dbReference type="PROSITE" id="PS51724"/>
    </source>
</evidence>
<sequence length="229" mass="24449">MANQYAMSDEEVQLRRRARRRLIGAVTLVTVMVIALPMVLDGESRQSGQDIAINIPSPGSSGDFVSRTAPVQPTPAPASPHPQPEKAVQAPVSAETQTPHVAPPVPPVKDTESAKAAAAASVELVPAVKEPAPQSKHKDEKSAVVTSKQEVVPFEIQLGAFANLANAKERQSRLAELKIKFYTETVKTPSGDKLRVRAGPYATRQEAERVQAKLKAAGIRDGVVAEKKG</sequence>
<feature type="region of interest" description="Disordered" evidence="1">
    <location>
        <begin position="50"/>
        <end position="109"/>
    </location>
</feature>
<reference evidence="4 5" key="1">
    <citation type="journal article" date="2012" name="Appl. Environ. Microbiol.">
        <title>Draft genome sequence of a psychrotolerant sulfur-oxidizing bacterium, Sulfuricella denitrificans skB26, and proteomic insights into cold adaptation.</title>
        <authorList>
            <person name="Watanabe T."/>
            <person name="Kojima H."/>
            <person name="Fukui M."/>
        </authorList>
    </citation>
    <scope>NUCLEOTIDE SEQUENCE [LARGE SCALE GENOMIC DNA]</scope>
    <source>
        <strain evidence="5">skB26</strain>
    </source>
</reference>
<dbReference type="KEGG" id="sdr:SCD_n00887"/>
<dbReference type="OrthoDB" id="5298834at2"/>
<feature type="transmembrane region" description="Helical" evidence="2">
    <location>
        <begin position="21"/>
        <end position="40"/>
    </location>
</feature>
<dbReference type="EMBL" id="AP013066">
    <property type="protein sequence ID" value="BAN34728.1"/>
    <property type="molecule type" value="Genomic_DNA"/>
</dbReference>
<evidence type="ECO:0000313" key="5">
    <source>
        <dbReference type="Proteomes" id="UP000015559"/>
    </source>
</evidence>
<dbReference type="PANTHER" id="PTHR38687:SF1">
    <property type="entry name" value="CELL DIVISION PROTEIN DEDD"/>
    <property type="match status" value="1"/>
</dbReference>
<dbReference type="InterPro" id="IPR052521">
    <property type="entry name" value="Cell_div_SPOR-domain"/>
</dbReference>
<dbReference type="GO" id="GO:0042834">
    <property type="term" value="F:peptidoglycan binding"/>
    <property type="evidence" value="ECO:0007669"/>
    <property type="project" value="InterPro"/>
</dbReference>
<dbReference type="InterPro" id="IPR036680">
    <property type="entry name" value="SPOR-like_sf"/>
</dbReference>
<dbReference type="RefSeq" id="WP_021035782.1">
    <property type="nucleotide sequence ID" value="NC_022357.1"/>
</dbReference>
<dbReference type="Proteomes" id="UP000015559">
    <property type="component" value="Chromosome"/>
</dbReference>
<dbReference type="Gene3D" id="3.30.70.1070">
    <property type="entry name" value="Sporulation related repeat"/>
    <property type="match status" value="1"/>
</dbReference>
<evidence type="ECO:0000256" key="1">
    <source>
        <dbReference type="SAM" id="MobiDB-lite"/>
    </source>
</evidence>
<name>S6ABI4_SULDS</name>
<dbReference type="InterPro" id="IPR007730">
    <property type="entry name" value="SPOR-like_dom"/>
</dbReference>